<feature type="compositionally biased region" description="Polar residues" evidence="1">
    <location>
        <begin position="154"/>
        <end position="164"/>
    </location>
</feature>
<evidence type="ECO:0000313" key="3">
    <source>
        <dbReference type="Proteomes" id="UP000603453"/>
    </source>
</evidence>
<feature type="region of interest" description="Disordered" evidence="1">
    <location>
        <begin position="154"/>
        <end position="177"/>
    </location>
</feature>
<evidence type="ECO:0000256" key="1">
    <source>
        <dbReference type="SAM" id="MobiDB-lite"/>
    </source>
</evidence>
<feature type="compositionally biased region" description="Polar residues" evidence="1">
    <location>
        <begin position="30"/>
        <end position="45"/>
    </location>
</feature>
<dbReference type="AlphaFoldDB" id="A0A8H7VBW3"/>
<feature type="compositionally biased region" description="Polar residues" evidence="1">
    <location>
        <begin position="8"/>
        <end position="20"/>
    </location>
</feature>
<gene>
    <name evidence="2" type="ORF">INT47_007833</name>
</gene>
<reference evidence="2" key="1">
    <citation type="submission" date="2020-12" db="EMBL/GenBank/DDBJ databases">
        <title>Metabolic potential, ecology and presence of endohyphal bacteria is reflected in genomic diversity of Mucoromycotina.</title>
        <authorList>
            <person name="Muszewska A."/>
            <person name="Okrasinska A."/>
            <person name="Steczkiewicz K."/>
            <person name="Drgas O."/>
            <person name="Orlowska M."/>
            <person name="Perlinska-Lenart U."/>
            <person name="Aleksandrzak-Piekarczyk T."/>
            <person name="Szatraj K."/>
            <person name="Zielenkiewicz U."/>
            <person name="Pilsyk S."/>
            <person name="Malc E."/>
            <person name="Mieczkowski P."/>
            <person name="Kruszewska J.S."/>
            <person name="Biernat P."/>
            <person name="Pawlowska J."/>
        </authorList>
    </citation>
    <scope>NUCLEOTIDE SEQUENCE</scope>
    <source>
        <strain evidence="2">WA0000017839</strain>
    </source>
</reference>
<sequence length="271" mass="31173">MNIADFLNNEQHPIQPTQDEISQDEELDNTVVSNNVSPSGNQQQPAPRRSRNWTETEEQRLIEYFKCALPVTNMASYQNSGRRMQTDNRIWEAKLLERKFRNMKANFRGLYDRFKATGRNGVAPNMAYKHYKILWDCLEGDPQTMPLSIFSSGSQTLTVNSSDGNNDEEPEPSGPVTDEERELLINYVLGSAGRPTRRNFEAMMKSNGVEPTRNTRRRTNNSDVRNKQVIETIQQINEETHKKLWKSVAQIKLRVSSKIAWKEVVIGLIAR</sequence>
<protein>
    <submittedName>
        <fullName evidence="2">Uncharacterized protein</fullName>
    </submittedName>
</protein>
<keyword evidence="3" id="KW-1185">Reference proteome</keyword>
<organism evidence="2 3">
    <name type="scientific">Mucor saturninus</name>
    <dbReference type="NCBI Taxonomy" id="64648"/>
    <lineage>
        <taxon>Eukaryota</taxon>
        <taxon>Fungi</taxon>
        <taxon>Fungi incertae sedis</taxon>
        <taxon>Mucoromycota</taxon>
        <taxon>Mucoromycotina</taxon>
        <taxon>Mucoromycetes</taxon>
        <taxon>Mucorales</taxon>
        <taxon>Mucorineae</taxon>
        <taxon>Mucoraceae</taxon>
        <taxon>Mucor</taxon>
    </lineage>
</organism>
<dbReference type="Proteomes" id="UP000603453">
    <property type="component" value="Unassembled WGS sequence"/>
</dbReference>
<evidence type="ECO:0000313" key="2">
    <source>
        <dbReference type="EMBL" id="KAG2208734.1"/>
    </source>
</evidence>
<accession>A0A8H7VBW3</accession>
<feature type="region of interest" description="Disordered" evidence="1">
    <location>
        <begin position="1"/>
        <end position="54"/>
    </location>
</feature>
<proteinExistence type="predicted"/>
<comment type="caution">
    <text evidence="2">The sequence shown here is derived from an EMBL/GenBank/DDBJ whole genome shotgun (WGS) entry which is preliminary data.</text>
</comment>
<dbReference type="EMBL" id="JAEPRD010000018">
    <property type="protein sequence ID" value="KAG2208734.1"/>
    <property type="molecule type" value="Genomic_DNA"/>
</dbReference>
<name>A0A8H7VBW3_9FUNG</name>
<feature type="compositionally biased region" description="Acidic residues" evidence="1">
    <location>
        <begin position="165"/>
        <end position="177"/>
    </location>
</feature>